<dbReference type="InterPro" id="IPR036188">
    <property type="entry name" value="FAD/NAD-bd_sf"/>
</dbReference>
<dbReference type="KEGG" id="gtr:GLOTRDRAFT_74706"/>
<dbReference type="eggNOG" id="KOG2614">
    <property type="taxonomic scope" value="Eukaryota"/>
</dbReference>
<feature type="transmembrane region" description="Helical" evidence="6">
    <location>
        <begin position="7"/>
        <end position="28"/>
    </location>
</feature>
<accession>S7Q9I2</accession>
<dbReference type="SUPFAM" id="SSF51905">
    <property type="entry name" value="FAD/NAD(P)-binding domain"/>
    <property type="match status" value="1"/>
</dbReference>
<dbReference type="OrthoDB" id="1878542at2759"/>
<dbReference type="PANTHER" id="PTHR13789">
    <property type="entry name" value="MONOOXYGENASE"/>
    <property type="match status" value="1"/>
</dbReference>
<evidence type="ECO:0000313" key="9">
    <source>
        <dbReference type="Proteomes" id="UP000030669"/>
    </source>
</evidence>
<dbReference type="Pfam" id="PF01494">
    <property type="entry name" value="FAD_binding_3"/>
    <property type="match status" value="1"/>
</dbReference>
<dbReference type="PROSITE" id="PS51257">
    <property type="entry name" value="PROKAR_LIPOPROTEIN"/>
    <property type="match status" value="1"/>
</dbReference>
<dbReference type="EMBL" id="KB469300">
    <property type="protein sequence ID" value="EPQ56177.1"/>
    <property type="molecule type" value="Genomic_DNA"/>
</dbReference>
<dbReference type="Gene3D" id="3.50.50.60">
    <property type="entry name" value="FAD/NAD(P)-binding domain"/>
    <property type="match status" value="1"/>
</dbReference>
<protein>
    <submittedName>
        <fullName evidence="8">FAD/NAD P-binding domain-containing protein</fullName>
    </submittedName>
</protein>
<evidence type="ECO:0000256" key="2">
    <source>
        <dbReference type="ARBA" id="ARBA00022630"/>
    </source>
</evidence>
<dbReference type="STRING" id="670483.S7Q9I2"/>
<evidence type="ECO:0000313" key="8">
    <source>
        <dbReference type="EMBL" id="EPQ56177.1"/>
    </source>
</evidence>
<keyword evidence="6" id="KW-0472">Membrane</keyword>
<reference evidence="8 9" key="1">
    <citation type="journal article" date="2012" name="Science">
        <title>The Paleozoic origin of enzymatic lignin decomposition reconstructed from 31 fungal genomes.</title>
        <authorList>
            <person name="Floudas D."/>
            <person name="Binder M."/>
            <person name="Riley R."/>
            <person name="Barry K."/>
            <person name="Blanchette R.A."/>
            <person name="Henrissat B."/>
            <person name="Martinez A.T."/>
            <person name="Otillar R."/>
            <person name="Spatafora J.W."/>
            <person name="Yadav J.S."/>
            <person name="Aerts A."/>
            <person name="Benoit I."/>
            <person name="Boyd A."/>
            <person name="Carlson A."/>
            <person name="Copeland A."/>
            <person name="Coutinho P.M."/>
            <person name="de Vries R.P."/>
            <person name="Ferreira P."/>
            <person name="Findley K."/>
            <person name="Foster B."/>
            <person name="Gaskell J."/>
            <person name="Glotzer D."/>
            <person name="Gorecki P."/>
            <person name="Heitman J."/>
            <person name="Hesse C."/>
            <person name="Hori C."/>
            <person name="Igarashi K."/>
            <person name="Jurgens J.A."/>
            <person name="Kallen N."/>
            <person name="Kersten P."/>
            <person name="Kohler A."/>
            <person name="Kuees U."/>
            <person name="Kumar T.K.A."/>
            <person name="Kuo A."/>
            <person name="LaButti K."/>
            <person name="Larrondo L.F."/>
            <person name="Lindquist E."/>
            <person name="Ling A."/>
            <person name="Lombard V."/>
            <person name="Lucas S."/>
            <person name="Lundell T."/>
            <person name="Martin R."/>
            <person name="McLaughlin D.J."/>
            <person name="Morgenstern I."/>
            <person name="Morin E."/>
            <person name="Murat C."/>
            <person name="Nagy L.G."/>
            <person name="Nolan M."/>
            <person name="Ohm R.A."/>
            <person name="Patyshakuliyeva A."/>
            <person name="Rokas A."/>
            <person name="Ruiz-Duenas F.J."/>
            <person name="Sabat G."/>
            <person name="Salamov A."/>
            <person name="Samejima M."/>
            <person name="Schmutz J."/>
            <person name="Slot J.C."/>
            <person name="St John F."/>
            <person name="Stenlid J."/>
            <person name="Sun H."/>
            <person name="Sun S."/>
            <person name="Syed K."/>
            <person name="Tsang A."/>
            <person name="Wiebenga A."/>
            <person name="Young D."/>
            <person name="Pisabarro A."/>
            <person name="Eastwood D.C."/>
            <person name="Martin F."/>
            <person name="Cullen D."/>
            <person name="Grigoriev I.V."/>
            <person name="Hibbett D.S."/>
        </authorList>
    </citation>
    <scope>NUCLEOTIDE SEQUENCE [LARGE SCALE GENOMIC DNA]</scope>
    <source>
        <strain evidence="8 9">ATCC 11539</strain>
    </source>
</reference>
<dbReference type="GO" id="GO:0071949">
    <property type="term" value="F:FAD binding"/>
    <property type="evidence" value="ECO:0007669"/>
    <property type="project" value="InterPro"/>
</dbReference>
<dbReference type="PANTHER" id="PTHR13789:SF306">
    <property type="entry name" value="HYDROXYLASE, PUTATIVE-RELATED"/>
    <property type="match status" value="1"/>
</dbReference>
<organism evidence="8 9">
    <name type="scientific">Gloeophyllum trabeum (strain ATCC 11539 / FP-39264 / Madison 617)</name>
    <name type="common">Brown rot fungus</name>
    <dbReference type="NCBI Taxonomy" id="670483"/>
    <lineage>
        <taxon>Eukaryota</taxon>
        <taxon>Fungi</taxon>
        <taxon>Dikarya</taxon>
        <taxon>Basidiomycota</taxon>
        <taxon>Agaricomycotina</taxon>
        <taxon>Agaricomycetes</taxon>
        <taxon>Gloeophyllales</taxon>
        <taxon>Gloeophyllaceae</taxon>
        <taxon>Gloeophyllum</taxon>
    </lineage>
</organism>
<keyword evidence="5" id="KW-0503">Monooxygenase</keyword>
<feature type="domain" description="FAD-binding" evidence="7">
    <location>
        <begin position="13"/>
        <end position="363"/>
    </location>
</feature>
<keyword evidence="4" id="KW-0560">Oxidoreductase</keyword>
<dbReference type="Proteomes" id="UP000030669">
    <property type="component" value="Unassembled WGS sequence"/>
</dbReference>
<evidence type="ECO:0000256" key="4">
    <source>
        <dbReference type="ARBA" id="ARBA00023002"/>
    </source>
</evidence>
<evidence type="ECO:0000256" key="5">
    <source>
        <dbReference type="ARBA" id="ARBA00023033"/>
    </source>
</evidence>
<keyword evidence="9" id="KW-1185">Reference proteome</keyword>
<keyword evidence="2" id="KW-0285">Flavoprotein</keyword>
<dbReference type="HOGENOM" id="CLU_009665_19_3_1"/>
<dbReference type="PRINTS" id="PR00420">
    <property type="entry name" value="RNGMNOXGNASE"/>
</dbReference>
<evidence type="ECO:0000259" key="7">
    <source>
        <dbReference type="Pfam" id="PF01494"/>
    </source>
</evidence>
<dbReference type="OMA" id="INIRYEV"/>
<dbReference type="InterPro" id="IPR050493">
    <property type="entry name" value="FAD-dep_Monooxygenase_BioMet"/>
</dbReference>
<dbReference type="GO" id="GO:0004497">
    <property type="term" value="F:monooxygenase activity"/>
    <property type="evidence" value="ECO:0007669"/>
    <property type="project" value="UniProtKB-KW"/>
</dbReference>
<evidence type="ECO:0000256" key="1">
    <source>
        <dbReference type="ARBA" id="ARBA00007992"/>
    </source>
</evidence>
<evidence type="ECO:0000256" key="6">
    <source>
        <dbReference type="SAM" id="Phobius"/>
    </source>
</evidence>
<keyword evidence="6" id="KW-0812">Transmembrane</keyword>
<sequence length="446" mass="49993">MSDGKTPLPLSFIVIGGSIAGLACAYSLHRAGHEVTVIEKASGPECRRGAIRSPPNMTRILKEWGLQSSLEQMGIKNARINFRQCDTGEKIGTIIFHDQIMKAFRADYLFLEYGRLWSLLHGLVTEAGVNIRFKSLATAVDPQKPTVSIANGESLTCDIVVGADGYESVARRCILGGQTRGTVDKRCNFTLTVPTRVMKTDADLKYFAEAPEWNAWLGNGSCIHGHLGSNDWYTLYLVIPSDAPPDFRENWDGECSLDQLKLDLGQYDKRLHKLMQMAETVVPVKFVSHEPFESLVHESGKVLVVGDAAHPIPPHRDLNTSSAVEDAMTFGSMFSRLTDRDQIGSLVTAFEDIRQPRSVKVVKSEHHRLDFLSLPFGPEQKARDDGLRAALELAQLDWDSADEDYLRETWEDYIAMFNYDAREVVDDWWTKWGPVMRRASVSQKQT</sequence>
<name>S7Q9I2_GLOTA</name>
<proteinExistence type="inferred from homology"/>
<evidence type="ECO:0000256" key="3">
    <source>
        <dbReference type="ARBA" id="ARBA00022827"/>
    </source>
</evidence>
<comment type="similarity">
    <text evidence="1">Belongs to the paxM FAD-dependent monooxygenase family.</text>
</comment>
<keyword evidence="6" id="KW-1133">Transmembrane helix</keyword>
<dbReference type="GeneID" id="19308454"/>
<dbReference type="RefSeq" id="XP_007864949.1">
    <property type="nucleotide sequence ID" value="XM_007866758.1"/>
</dbReference>
<gene>
    <name evidence="8" type="ORF">GLOTRDRAFT_74706</name>
</gene>
<dbReference type="AlphaFoldDB" id="S7Q9I2"/>
<dbReference type="InterPro" id="IPR002938">
    <property type="entry name" value="FAD-bd"/>
</dbReference>
<keyword evidence="3" id="KW-0274">FAD</keyword>